<dbReference type="Pfam" id="PF00535">
    <property type="entry name" value="Glycos_transf_2"/>
    <property type="match status" value="1"/>
</dbReference>
<dbReference type="Proteomes" id="UP000322983">
    <property type="component" value="Chromosome"/>
</dbReference>
<name>A0A510DSN2_9CREN</name>
<gene>
    <name evidence="2" type="ORF">IC006_0475</name>
</gene>
<dbReference type="GeneID" id="41714329"/>
<dbReference type="RefSeq" id="WP_054846881.1">
    <property type="nucleotide sequence ID" value="NZ_AP018929.1"/>
</dbReference>
<reference evidence="2 3" key="1">
    <citation type="journal article" date="2020" name="Int. J. Syst. Evol. Microbiol.">
        <title>Sulfuracidifex tepidarius gen. nov., sp. nov. and transfer of Sulfolobus metallicus Huber and Stetter 1992 to the genus Sulfuracidifex as Sulfuracidifex metallicus comb. nov.</title>
        <authorList>
            <person name="Itoh T."/>
            <person name="Miura T."/>
            <person name="Sakai H.D."/>
            <person name="Kato S."/>
            <person name="Ohkuma M."/>
            <person name="Takashina T."/>
        </authorList>
    </citation>
    <scope>NUCLEOTIDE SEQUENCE [LARGE SCALE GENOMIC DNA]</scope>
    <source>
        <strain evidence="2 3">IC-006</strain>
    </source>
</reference>
<evidence type="ECO:0000313" key="2">
    <source>
        <dbReference type="EMBL" id="BBG23191.1"/>
    </source>
</evidence>
<dbReference type="OrthoDB" id="43535at2157"/>
<keyword evidence="3" id="KW-1185">Reference proteome</keyword>
<protein>
    <recommendedName>
        <fullName evidence="1">Glycosyltransferase 2-like domain-containing protein</fullName>
    </recommendedName>
</protein>
<dbReference type="KEGG" id="step:IC006_0475"/>
<feature type="domain" description="Glycosyltransferase 2-like" evidence="1">
    <location>
        <begin position="10"/>
        <end position="91"/>
    </location>
</feature>
<organism evidence="2 3">
    <name type="scientific">Sulfuracidifex tepidarius</name>
    <dbReference type="NCBI Taxonomy" id="1294262"/>
    <lineage>
        <taxon>Archaea</taxon>
        <taxon>Thermoproteota</taxon>
        <taxon>Thermoprotei</taxon>
        <taxon>Sulfolobales</taxon>
        <taxon>Sulfolobaceae</taxon>
        <taxon>Sulfuracidifex</taxon>
    </lineage>
</organism>
<sequence>MSATCIYGTIFNNIKTVENSIKSVFDPSYSIIIVDNYSNDGTWEKLQEVKKEYNLSLLRQRSSRGKGRAYALAQCPENSLTAYFDLDVSYNENFHKAIKSGLKELLLFGPTMTFIQSKGEVIKTGSWRDLNYGEDIEFLSRQKISITFPLFIGRNEEIGIKDLHIEREKIFKIMEN</sequence>
<proteinExistence type="predicted"/>
<dbReference type="Gene3D" id="3.90.550.10">
    <property type="entry name" value="Spore Coat Polysaccharide Biosynthesis Protein SpsA, Chain A"/>
    <property type="match status" value="1"/>
</dbReference>
<accession>A0A510DSN2</accession>
<dbReference type="AlphaFoldDB" id="A0A510DSN2"/>
<dbReference type="InterPro" id="IPR001173">
    <property type="entry name" value="Glyco_trans_2-like"/>
</dbReference>
<dbReference type="STRING" id="1294262.GCA_001316085_03062"/>
<evidence type="ECO:0000259" key="1">
    <source>
        <dbReference type="Pfam" id="PF00535"/>
    </source>
</evidence>
<dbReference type="EMBL" id="AP018929">
    <property type="protein sequence ID" value="BBG23191.1"/>
    <property type="molecule type" value="Genomic_DNA"/>
</dbReference>
<dbReference type="SUPFAM" id="SSF53448">
    <property type="entry name" value="Nucleotide-diphospho-sugar transferases"/>
    <property type="match status" value="1"/>
</dbReference>
<dbReference type="InterPro" id="IPR029044">
    <property type="entry name" value="Nucleotide-diphossugar_trans"/>
</dbReference>
<evidence type="ECO:0000313" key="3">
    <source>
        <dbReference type="Proteomes" id="UP000322983"/>
    </source>
</evidence>